<dbReference type="HOGENOM" id="CLU_1604017_0_0_1"/>
<dbReference type="GeneID" id="27308340"/>
<dbReference type="OrthoDB" id="1735038at2759"/>
<keyword evidence="2" id="KW-1185">Reference proteome</keyword>
<name>A0A0D2BDK2_9PEZI</name>
<evidence type="ECO:0000313" key="1">
    <source>
        <dbReference type="EMBL" id="KIW09489.1"/>
    </source>
</evidence>
<dbReference type="RefSeq" id="XP_016219358.1">
    <property type="nucleotide sequence ID" value="XM_016353101.1"/>
</dbReference>
<dbReference type="Gene3D" id="3.40.50.1820">
    <property type="entry name" value="alpha/beta hydrolase"/>
    <property type="match status" value="1"/>
</dbReference>
<accession>A0A0D2BDK2</accession>
<dbReference type="InterPro" id="IPR029058">
    <property type="entry name" value="AB_hydrolase_fold"/>
</dbReference>
<dbReference type="Proteomes" id="UP000053259">
    <property type="component" value="Unassembled WGS sequence"/>
</dbReference>
<reference evidence="1 2" key="1">
    <citation type="submission" date="2015-01" db="EMBL/GenBank/DDBJ databases">
        <title>The Genome Sequence of Ochroconis gallopava CBS43764.</title>
        <authorList>
            <consortium name="The Broad Institute Genomics Platform"/>
            <person name="Cuomo C."/>
            <person name="de Hoog S."/>
            <person name="Gorbushina A."/>
            <person name="Stielow B."/>
            <person name="Teixiera M."/>
            <person name="Abouelleil A."/>
            <person name="Chapman S.B."/>
            <person name="Priest M."/>
            <person name="Young S.K."/>
            <person name="Wortman J."/>
            <person name="Nusbaum C."/>
            <person name="Birren B."/>
        </authorList>
    </citation>
    <scope>NUCLEOTIDE SEQUENCE [LARGE SCALE GENOMIC DNA]</scope>
    <source>
        <strain evidence="1 2">CBS 43764</strain>
    </source>
</reference>
<dbReference type="AlphaFoldDB" id="A0A0D2BDK2"/>
<protein>
    <submittedName>
        <fullName evidence="1">Uncharacterized protein</fullName>
    </submittedName>
</protein>
<dbReference type="EMBL" id="KN847529">
    <property type="protein sequence ID" value="KIW09489.1"/>
    <property type="molecule type" value="Genomic_DNA"/>
</dbReference>
<evidence type="ECO:0000313" key="2">
    <source>
        <dbReference type="Proteomes" id="UP000053259"/>
    </source>
</evidence>
<proteinExistence type="predicted"/>
<organism evidence="1 2">
    <name type="scientific">Verruconis gallopava</name>
    <dbReference type="NCBI Taxonomy" id="253628"/>
    <lineage>
        <taxon>Eukaryota</taxon>
        <taxon>Fungi</taxon>
        <taxon>Dikarya</taxon>
        <taxon>Ascomycota</taxon>
        <taxon>Pezizomycotina</taxon>
        <taxon>Dothideomycetes</taxon>
        <taxon>Pleosporomycetidae</taxon>
        <taxon>Venturiales</taxon>
        <taxon>Sympoventuriaceae</taxon>
        <taxon>Verruconis</taxon>
    </lineage>
</organism>
<dbReference type="InParanoid" id="A0A0D2BDK2"/>
<sequence length="166" mass="19268">MAIPETRRKFPGHQLLSRFNNVLHQYEICHRQFPDGRSSGLLPDWLDITGTNAKFGGWNTTPSNAFWSSGDLDPWRSQTVFSEQPSSPQYKITQNIRACGQSSRNAKDEIFGPLCRSTLLISFHRFRPVHRRRIFGRERWKNGCDAGSLWQTESRKRRVSQKVAIY</sequence>
<gene>
    <name evidence="1" type="ORF">PV09_00367</name>
</gene>
<dbReference type="VEuPathDB" id="FungiDB:PV09_00367"/>